<protein>
    <recommendedName>
        <fullName evidence="4">UDP-N-acetylglucosamine diphosphorylase</fullName>
        <ecNumber evidence="4">2.7.7.23</ecNumber>
    </recommendedName>
</protein>
<dbReference type="EC" id="2.7.7.23" evidence="4"/>
<keyword evidence="11" id="KW-1185">Reference proteome</keyword>
<dbReference type="Pfam" id="PF01393">
    <property type="entry name" value="Chromo_shadow"/>
    <property type="match status" value="1"/>
</dbReference>
<dbReference type="InterPro" id="IPR039741">
    <property type="entry name" value="UDP-sugar_pyrophosphorylase"/>
</dbReference>
<evidence type="ECO:0000256" key="4">
    <source>
        <dbReference type="ARBA" id="ARBA00012457"/>
    </source>
</evidence>
<comment type="subcellular location">
    <subcellularLocation>
        <location evidence="1">Nucleus</location>
    </subcellularLocation>
</comment>
<comment type="pathway">
    <text evidence="2">Nucleotide-sugar biosynthesis; UDP-N-acetyl-alpha-D-glucosamine biosynthesis; UDP-N-acetyl-alpha-D-glucosamine from N-acetyl-alpha-D-glucosamine 1-phosphate: step 1/1.</text>
</comment>
<dbReference type="AlphaFoldDB" id="A0A9J2P2S7"/>
<evidence type="ECO:0000256" key="7">
    <source>
        <dbReference type="ARBA" id="ARBA00023242"/>
    </source>
</evidence>
<evidence type="ECO:0000256" key="8">
    <source>
        <dbReference type="ARBA" id="ARBA00048493"/>
    </source>
</evidence>
<dbReference type="InterPro" id="IPR008251">
    <property type="entry name" value="Chromo_shadow_dom"/>
</dbReference>
<sequence length="838" mass="93768">MRSTPVLIDQCTRLSIRPIMCTDLHLNVVRMRIASTTSLNYDGKNIAAHCIFRRVVDWVSKGHNLNPTMGLLSTKEQQGDSNRRVGQRQGTTEGVQQTWDAKRPPENESGLQIQSSDVDAGSTTVKGDQQQTSQIQAPTSPEAAEQIGPKENETDRTKGPREPQNLEEDRKEEEQSQQQRSNEEEAQLQAKKEATSNIQEESAVLTGENKQTKTANAGQSEKPCEEGRHEAGIEEIKNSKDNSGMDVDQQSGPDNEDNKSGSPPSAEVPMKQNWGDKSRAEAELHLGTQAHLAHFWDELNEAERNYLIAQFDSIDLCNAKRAFEMSASPKTEDDGREDGVYRDLERIQGFDDDHYAVPKNMNEELLSAYWHKGLEAIADGKVGVIVLAGGQATRLGASLPKGTLSLNLEGFSHPDSLLAIQAARIARLQRLASTAFPDSKPMIQWLVMTSKATEKDTVEHLKKVVPECGLDENQLTIFSQNDFPCFNMDGNLILSTKSSIATSPDGNGGLYAALAPYLGRLRARGVQYLHVYCVDNILCRVADPHFLGFCIDKGADCAAKAVEKVEPHEAVGVICLESGKARVVEYSEISKELAEKRDESGRLMLRAGNIANHFFTIDFLDHVCKVENRLYFHRAIKKIPFVGDNGEMVKPEQPNGVKLEQFVFDVFEYSNNFYVWEVRREEEFSPLKNAEIVGKECMSTCRRDLSRENRRWLECVGAIIEGDGLVFIHPSVSYAGEGLIGLYTIGQELIWRFEVEGILGAIISKDGKITMGIKYKGTERTEWLPSSFVKKRFEQLAIKFYEETFDCRTNSFPTISCHFGKYLMRRIPPNLLSDDEED</sequence>
<dbReference type="PANTHER" id="PTHR11952:SF2">
    <property type="entry name" value="LD24639P"/>
    <property type="match status" value="1"/>
</dbReference>
<evidence type="ECO:0000256" key="1">
    <source>
        <dbReference type="ARBA" id="ARBA00004123"/>
    </source>
</evidence>
<dbReference type="InterPro" id="IPR016197">
    <property type="entry name" value="Chromo-like_dom_sf"/>
</dbReference>
<dbReference type="Gene3D" id="3.90.550.10">
    <property type="entry name" value="Spore Coat Polysaccharide Biosynthesis Protein SpsA, Chain A"/>
    <property type="match status" value="1"/>
</dbReference>
<dbReference type="CDD" id="cd04193">
    <property type="entry name" value="UDPGlcNAc_PPase"/>
    <property type="match status" value="1"/>
</dbReference>
<reference evidence="12" key="1">
    <citation type="submission" date="2023-03" db="UniProtKB">
        <authorList>
            <consortium name="WormBaseParasite"/>
        </authorList>
    </citation>
    <scope>IDENTIFICATION</scope>
</reference>
<keyword evidence="6" id="KW-0548">Nucleotidyltransferase</keyword>
<evidence type="ECO:0000256" key="9">
    <source>
        <dbReference type="SAM" id="MobiDB-lite"/>
    </source>
</evidence>
<dbReference type="Pfam" id="PF01704">
    <property type="entry name" value="UDPGP"/>
    <property type="match status" value="1"/>
</dbReference>
<evidence type="ECO:0000256" key="3">
    <source>
        <dbReference type="ARBA" id="ARBA00010401"/>
    </source>
</evidence>
<dbReference type="SUPFAM" id="SSF53448">
    <property type="entry name" value="Nucleotide-diphospho-sugar transferases"/>
    <property type="match status" value="1"/>
</dbReference>
<evidence type="ECO:0000313" key="11">
    <source>
        <dbReference type="Proteomes" id="UP000036681"/>
    </source>
</evidence>
<dbReference type="InterPro" id="IPR029044">
    <property type="entry name" value="Nucleotide-diphossugar_trans"/>
</dbReference>
<comment type="similarity">
    <text evidence="3">Belongs to the UDPGP type 1 family.</text>
</comment>
<dbReference type="CDD" id="cd00034">
    <property type="entry name" value="CSD"/>
    <property type="match status" value="1"/>
</dbReference>
<evidence type="ECO:0000256" key="6">
    <source>
        <dbReference type="ARBA" id="ARBA00022695"/>
    </source>
</evidence>
<dbReference type="Gene3D" id="2.40.50.40">
    <property type="match status" value="1"/>
</dbReference>
<name>A0A9J2P2S7_ASCLU</name>
<dbReference type="GO" id="GO:0003977">
    <property type="term" value="F:UDP-N-acetylglucosamine diphosphorylase activity"/>
    <property type="evidence" value="ECO:0007669"/>
    <property type="project" value="UniProtKB-EC"/>
</dbReference>
<accession>A0A9J2P2S7</accession>
<feature type="compositionally biased region" description="Basic and acidic residues" evidence="9">
    <location>
        <begin position="148"/>
        <end position="161"/>
    </location>
</feature>
<proteinExistence type="inferred from homology"/>
<evidence type="ECO:0000256" key="5">
    <source>
        <dbReference type="ARBA" id="ARBA00022679"/>
    </source>
</evidence>
<feature type="compositionally biased region" description="Polar residues" evidence="9">
    <location>
        <begin position="109"/>
        <end position="139"/>
    </location>
</feature>
<dbReference type="InterPro" id="IPR002618">
    <property type="entry name" value="UDPGP_fam"/>
</dbReference>
<feature type="compositionally biased region" description="Polar residues" evidence="9">
    <location>
        <begin position="88"/>
        <end position="99"/>
    </location>
</feature>
<dbReference type="PANTHER" id="PTHR11952">
    <property type="entry name" value="UDP- GLUCOSE PYROPHOSPHORYLASE"/>
    <property type="match status" value="1"/>
</dbReference>
<organism evidence="11 12">
    <name type="scientific">Ascaris lumbricoides</name>
    <name type="common">Giant roundworm</name>
    <dbReference type="NCBI Taxonomy" id="6252"/>
    <lineage>
        <taxon>Eukaryota</taxon>
        <taxon>Metazoa</taxon>
        <taxon>Ecdysozoa</taxon>
        <taxon>Nematoda</taxon>
        <taxon>Chromadorea</taxon>
        <taxon>Rhabditida</taxon>
        <taxon>Spirurina</taxon>
        <taxon>Ascaridomorpha</taxon>
        <taxon>Ascaridoidea</taxon>
        <taxon>Ascarididae</taxon>
        <taxon>Ascaris</taxon>
    </lineage>
</organism>
<feature type="compositionally biased region" description="Basic and acidic residues" evidence="9">
    <location>
        <begin position="222"/>
        <end position="240"/>
    </location>
</feature>
<evidence type="ECO:0000259" key="10">
    <source>
        <dbReference type="Pfam" id="PF01393"/>
    </source>
</evidence>
<evidence type="ECO:0000313" key="12">
    <source>
        <dbReference type="WBParaSite" id="ALUE_0000403101-mRNA-1"/>
    </source>
</evidence>
<dbReference type="Proteomes" id="UP000036681">
    <property type="component" value="Unplaced"/>
</dbReference>
<feature type="compositionally biased region" description="Polar residues" evidence="9">
    <location>
        <begin position="208"/>
        <end position="219"/>
    </location>
</feature>
<evidence type="ECO:0000256" key="2">
    <source>
        <dbReference type="ARBA" id="ARBA00005208"/>
    </source>
</evidence>
<comment type="catalytic activity">
    <reaction evidence="8">
        <text>N-acetyl-alpha-D-glucosamine 1-phosphate + UTP + H(+) = UDP-N-acetyl-alpha-D-glucosamine + diphosphate</text>
        <dbReference type="Rhea" id="RHEA:13509"/>
        <dbReference type="ChEBI" id="CHEBI:15378"/>
        <dbReference type="ChEBI" id="CHEBI:33019"/>
        <dbReference type="ChEBI" id="CHEBI:46398"/>
        <dbReference type="ChEBI" id="CHEBI:57705"/>
        <dbReference type="ChEBI" id="CHEBI:57776"/>
        <dbReference type="EC" id="2.7.7.23"/>
    </reaction>
</comment>
<dbReference type="WBParaSite" id="ALUE_0000403101-mRNA-1">
    <property type="protein sequence ID" value="ALUE_0000403101-mRNA-1"/>
    <property type="gene ID" value="ALUE_0000403101"/>
</dbReference>
<dbReference type="GO" id="GO:0005634">
    <property type="term" value="C:nucleus"/>
    <property type="evidence" value="ECO:0007669"/>
    <property type="project" value="UniProtKB-SubCell"/>
</dbReference>
<keyword evidence="7" id="KW-0539">Nucleus</keyword>
<keyword evidence="5" id="KW-0808">Transferase</keyword>
<dbReference type="SUPFAM" id="SSF54160">
    <property type="entry name" value="Chromo domain-like"/>
    <property type="match status" value="1"/>
</dbReference>
<feature type="domain" description="Chromo shadow" evidence="10">
    <location>
        <begin position="756"/>
        <end position="803"/>
    </location>
</feature>
<feature type="region of interest" description="Disordered" evidence="9">
    <location>
        <begin position="69"/>
        <end position="271"/>
    </location>
</feature>